<reference evidence="1 2" key="1">
    <citation type="journal article" date="2008" name="Nat. Biotechnol.">
        <title>Genome sequencing and analysis of the filamentous fungus Penicillium chrysogenum.</title>
        <authorList>
            <person name="van den Berg M.A."/>
            <person name="Albang R."/>
            <person name="Albermann K."/>
            <person name="Badger J.H."/>
            <person name="Daran J.-M."/>
            <person name="Driessen A.J.M."/>
            <person name="Garcia-Estrada C."/>
            <person name="Fedorova N.D."/>
            <person name="Harris D.M."/>
            <person name="Heijne W.H.M."/>
            <person name="Joardar V.S."/>
            <person name="Kiel J.A.K.W."/>
            <person name="Kovalchuk A."/>
            <person name="Martin J.F."/>
            <person name="Nierman W.C."/>
            <person name="Nijland J.G."/>
            <person name="Pronk J.T."/>
            <person name="Roubos J.A."/>
            <person name="van der Klei I.J."/>
            <person name="van Peij N.N.M.E."/>
            <person name="Veenhuis M."/>
            <person name="von Doehren H."/>
            <person name="Wagner C."/>
            <person name="Wortman J.R."/>
            <person name="Bovenberg R.A.L."/>
        </authorList>
    </citation>
    <scope>NUCLEOTIDE SEQUENCE [LARGE SCALE GENOMIC DNA]</scope>
    <source>
        <strain evidence="2">ATCC 28089 / DSM 1075 / NRRL 1951 / Wisconsin 54-1255</strain>
    </source>
</reference>
<organism evidence="1 2">
    <name type="scientific">Penicillium rubens (strain ATCC 28089 / DSM 1075 / NRRL 1951 / Wisconsin 54-1255)</name>
    <name type="common">Penicillium chrysogenum</name>
    <dbReference type="NCBI Taxonomy" id="500485"/>
    <lineage>
        <taxon>Eukaryota</taxon>
        <taxon>Fungi</taxon>
        <taxon>Dikarya</taxon>
        <taxon>Ascomycota</taxon>
        <taxon>Pezizomycotina</taxon>
        <taxon>Eurotiomycetes</taxon>
        <taxon>Eurotiomycetidae</taxon>
        <taxon>Eurotiales</taxon>
        <taxon>Aspergillaceae</taxon>
        <taxon>Penicillium</taxon>
        <taxon>Penicillium chrysogenum species complex</taxon>
    </lineage>
</organism>
<dbReference type="PROSITE" id="PS51257">
    <property type="entry name" value="PROKAR_LIPOPROTEIN"/>
    <property type="match status" value="1"/>
</dbReference>
<gene>
    <name evidence="1" type="ORF">Pc22g13270</name>
    <name evidence="1" type="ORF">PCH_Pc22g13270</name>
</gene>
<evidence type="ECO:0000313" key="1">
    <source>
        <dbReference type="EMBL" id="CAP98615.1"/>
    </source>
</evidence>
<dbReference type="Proteomes" id="UP000000724">
    <property type="component" value="Contig Pc00c22"/>
</dbReference>
<accession>B6HT55</accession>
<sequence>MAGRTVLVEAIIHSSFSVEPISSLFPHLGVACRSGGRGIAVLLPHSRCRGREECPLSCQIRRLKVKRGQTEMKLNFQIQDAELENWNRYINVESEGSMWRKQNR</sequence>
<dbReference type="EMBL" id="AM920437">
    <property type="protein sequence ID" value="CAP98615.1"/>
    <property type="molecule type" value="Genomic_DNA"/>
</dbReference>
<protein>
    <submittedName>
        <fullName evidence="1">Uncharacterized protein</fullName>
    </submittedName>
</protein>
<keyword evidence="2" id="KW-1185">Reference proteome</keyword>
<dbReference type="HOGENOM" id="CLU_2250965_0_0_1"/>
<dbReference type="VEuPathDB" id="FungiDB:PCH_Pc22g13270"/>
<proteinExistence type="predicted"/>
<dbReference type="AlphaFoldDB" id="B6HT55"/>
<evidence type="ECO:0000313" key="2">
    <source>
        <dbReference type="Proteomes" id="UP000000724"/>
    </source>
</evidence>
<name>B6HT55_PENRW</name>